<keyword evidence="7" id="KW-0862">Zinc</keyword>
<dbReference type="AlphaFoldDB" id="A0A2S2QIN5"/>
<dbReference type="Pfam" id="PF22379">
    <property type="entry name" value="OB_MCM10"/>
    <property type="match status" value="1"/>
</dbReference>
<dbReference type="InterPro" id="IPR040184">
    <property type="entry name" value="Mcm10"/>
</dbReference>
<evidence type="ECO:0000256" key="5">
    <source>
        <dbReference type="ARBA" id="ARBA00022723"/>
    </source>
</evidence>
<accession>A0A2S2QIN5</accession>
<proteinExistence type="inferred from homology"/>
<evidence type="ECO:0000259" key="10">
    <source>
        <dbReference type="SMART" id="SM01280"/>
    </source>
</evidence>
<dbReference type="SMART" id="SM01280">
    <property type="entry name" value="Mcm10"/>
    <property type="match status" value="1"/>
</dbReference>
<feature type="domain" description="Replication factor Mcm10 C-terminal" evidence="10">
    <location>
        <begin position="373"/>
        <end position="667"/>
    </location>
</feature>
<feature type="region of interest" description="Disordered" evidence="9">
    <location>
        <begin position="84"/>
        <end position="105"/>
    </location>
</feature>
<evidence type="ECO:0000256" key="9">
    <source>
        <dbReference type="SAM" id="MobiDB-lite"/>
    </source>
</evidence>
<dbReference type="InterPro" id="IPR012340">
    <property type="entry name" value="NA-bd_OB-fold"/>
</dbReference>
<keyword evidence="5" id="KW-0479">Metal-binding</keyword>
<dbReference type="GO" id="GO:0003688">
    <property type="term" value="F:DNA replication origin binding"/>
    <property type="evidence" value="ECO:0007669"/>
    <property type="project" value="TreeGrafter"/>
</dbReference>
<feature type="compositionally biased region" description="Polar residues" evidence="9">
    <location>
        <begin position="95"/>
        <end position="105"/>
    </location>
</feature>
<dbReference type="Pfam" id="PF24863">
    <property type="entry name" value="zf-CCCH_Mcm10"/>
    <property type="match status" value="1"/>
</dbReference>
<sequence>MDADGEDLRALALLLDKEIEDNLMPVRETDTHQEAMKKNTVDCGKLDEECNGEPSTSRTTSVPEINNTDDEDLKALALFLDTENDLKPTKESSSPKDNINSANKIASKSKNITETFSDFFQSMKSKIVDLNEEVVKNEPKKTLAPKMPKFGFDPCADPIFGLRMINPLFSSQSIQDKMIGKIPVPVSRVKTHIKSADNSDWVVAGVLVNKSLPKTSQKGSSFSIWKISDLKPGMNTITIFLFGRSHADLLKTDIGSVIGILNPKEMDSKDKKDEVTLSINSGDQVMLWGRSKDYGTCKGIKKNGNKCDMFVNINNCDVCTFHVKKEYIKHCGQRANIGNSRPSAAHSLRDKVLGKNEVFYGGQSFVSTKANHSKLMKEDQAKLQRLTPTNKFATGVNSPIKSLSTPQNTIANRRAIAMKEYANNVKLNELTGSGKKNIDHKDPSQMCTFKDILGSSSNLKNFGTQRLKCAKVNAISWIKFNGPIQKENPNLFEKSKNNNKKRKLPEDIVLDLGLEKKIVKEEKVSSRFLELMKATSQNQDLIDIAQQEAENKYFDDMDRKEKMEHKMMNTYKVPCKAVRCLVCKYTWFSASEWCKTERHTLRVIDGTKRFFKCNDCSSRIVTLTMFPLISCKNCNGSKWERAPMMAHKKVDEVNLSIRGDELTFLNSAQPKLNLGLMVPDDN</sequence>
<comment type="similarity">
    <text evidence="2">Belongs to the MCM10 family.</text>
</comment>
<evidence type="ECO:0000313" key="11">
    <source>
        <dbReference type="EMBL" id="MBY77588.1"/>
    </source>
</evidence>
<keyword evidence="4" id="KW-0235">DNA replication</keyword>
<feature type="compositionally biased region" description="Basic and acidic residues" evidence="9">
    <location>
        <begin position="84"/>
        <end position="94"/>
    </location>
</feature>
<dbReference type="GO" id="GO:0008270">
    <property type="term" value="F:zinc ion binding"/>
    <property type="evidence" value="ECO:0007669"/>
    <property type="project" value="UniProtKB-KW"/>
</dbReference>
<evidence type="ECO:0000256" key="1">
    <source>
        <dbReference type="ARBA" id="ARBA00004123"/>
    </source>
</evidence>
<feature type="compositionally biased region" description="Polar residues" evidence="9">
    <location>
        <begin position="53"/>
        <end position="66"/>
    </location>
</feature>
<evidence type="ECO:0000256" key="8">
    <source>
        <dbReference type="ARBA" id="ARBA00023242"/>
    </source>
</evidence>
<name>A0A2S2QIN5_9HEMI</name>
<keyword evidence="8" id="KW-0539">Nucleus</keyword>
<dbReference type="InterPro" id="IPR015408">
    <property type="entry name" value="Znf_Mcm10/DnaG"/>
</dbReference>
<dbReference type="PANTHER" id="PTHR13454:SF11">
    <property type="entry name" value="PROTEIN MCM10 HOMOLOG"/>
    <property type="match status" value="1"/>
</dbReference>
<dbReference type="EMBL" id="GGMS01008385">
    <property type="protein sequence ID" value="MBY77588.1"/>
    <property type="molecule type" value="Transcribed_RNA"/>
</dbReference>
<evidence type="ECO:0000256" key="3">
    <source>
        <dbReference type="ARBA" id="ARBA00017770"/>
    </source>
</evidence>
<dbReference type="Pfam" id="PF09329">
    <property type="entry name" value="zf-primase"/>
    <property type="match status" value="1"/>
</dbReference>
<dbReference type="InterPro" id="IPR055065">
    <property type="entry name" value="OB_MCM10"/>
</dbReference>
<evidence type="ECO:0000256" key="2">
    <source>
        <dbReference type="ARBA" id="ARBA00009679"/>
    </source>
</evidence>
<dbReference type="PANTHER" id="PTHR13454">
    <property type="entry name" value="PROTEIN MCM10 HOMOLOG"/>
    <property type="match status" value="1"/>
</dbReference>
<dbReference type="InterPro" id="IPR015411">
    <property type="entry name" value="Rep_factor_Mcm10_C"/>
</dbReference>
<gene>
    <name evidence="11" type="primary">Mcm10</name>
    <name evidence="11" type="ORF">g.51174</name>
</gene>
<dbReference type="GO" id="GO:0006270">
    <property type="term" value="P:DNA replication initiation"/>
    <property type="evidence" value="ECO:0007669"/>
    <property type="project" value="InterPro"/>
</dbReference>
<evidence type="ECO:0000256" key="6">
    <source>
        <dbReference type="ARBA" id="ARBA00022771"/>
    </source>
</evidence>
<dbReference type="Pfam" id="PF09332">
    <property type="entry name" value="Mcm10"/>
    <property type="match status" value="1"/>
</dbReference>
<keyword evidence="6" id="KW-0863">Zinc-finger</keyword>
<reference evidence="11" key="1">
    <citation type="submission" date="2018-04" db="EMBL/GenBank/DDBJ databases">
        <title>Transcriptome assembly of Sipha flava.</title>
        <authorList>
            <person name="Scully E.D."/>
            <person name="Geib S.M."/>
            <person name="Palmer N.A."/>
            <person name="Koch K."/>
            <person name="Bradshaw J."/>
            <person name="Heng-Moss T."/>
            <person name="Sarath G."/>
        </authorList>
    </citation>
    <scope>NUCLEOTIDE SEQUENCE</scope>
</reference>
<evidence type="ECO:0000256" key="4">
    <source>
        <dbReference type="ARBA" id="ARBA00022705"/>
    </source>
</evidence>
<dbReference type="Gene3D" id="2.40.50.140">
    <property type="entry name" value="Nucleic acid-binding proteins"/>
    <property type="match status" value="1"/>
</dbReference>
<dbReference type="InterPro" id="IPR056791">
    <property type="entry name" value="Znf_Mcm10_C"/>
</dbReference>
<dbReference type="GO" id="GO:0003697">
    <property type="term" value="F:single-stranded DNA binding"/>
    <property type="evidence" value="ECO:0007669"/>
    <property type="project" value="InterPro"/>
</dbReference>
<comment type="subcellular location">
    <subcellularLocation>
        <location evidence="1">Nucleus</location>
    </subcellularLocation>
</comment>
<dbReference type="GO" id="GO:0043596">
    <property type="term" value="C:nuclear replication fork"/>
    <property type="evidence" value="ECO:0007669"/>
    <property type="project" value="TreeGrafter"/>
</dbReference>
<feature type="region of interest" description="Disordered" evidence="9">
    <location>
        <begin position="45"/>
        <end position="66"/>
    </location>
</feature>
<protein>
    <recommendedName>
        <fullName evidence="3">Protein MCM10 homolog</fullName>
    </recommendedName>
</protein>
<evidence type="ECO:0000256" key="7">
    <source>
        <dbReference type="ARBA" id="ARBA00022833"/>
    </source>
</evidence>
<organism evidence="11">
    <name type="scientific">Sipha flava</name>
    <name type="common">yellow sugarcane aphid</name>
    <dbReference type="NCBI Taxonomy" id="143950"/>
    <lineage>
        <taxon>Eukaryota</taxon>
        <taxon>Metazoa</taxon>
        <taxon>Ecdysozoa</taxon>
        <taxon>Arthropoda</taxon>
        <taxon>Hexapoda</taxon>
        <taxon>Insecta</taxon>
        <taxon>Pterygota</taxon>
        <taxon>Neoptera</taxon>
        <taxon>Paraneoptera</taxon>
        <taxon>Hemiptera</taxon>
        <taxon>Sternorrhyncha</taxon>
        <taxon>Aphidomorpha</taxon>
        <taxon>Aphidoidea</taxon>
        <taxon>Aphididae</taxon>
        <taxon>Sipha</taxon>
    </lineage>
</organism>